<dbReference type="EMBL" id="BAABHA010000015">
    <property type="protein sequence ID" value="GAA4391887.1"/>
    <property type="molecule type" value="Genomic_DNA"/>
</dbReference>
<gene>
    <name evidence="1" type="ORF">GCM10023186_41740</name>
</gene>
<name>A0ABP8JJI6_9BACT</name>
<dbReference type="Proteomes" id="UP001500454">
    <property type="component" value="Unassembled WGS sequence"/>
</dbReference>
<sequence length="97" mass="11357">MNTETDDQIDGRFGKGYRKSHLGEHWQWTLHSWEYYGSTNYVSLSKDARYGPGYRLLIETESGYVPAFVAGNYNDDQVLRLIEGFWPTNPNFKTDRK</sequence>
<comment type="caution">
    <text evidence="1">The sequence shown here is derived from an EMBL/GenBank/DDBJ whole genome shotgun (WGS) entry which is preliminary data.</text>
</comment>
<evidence type="ECO:0000313" key="2">
    <source>
        <dbReference type="Proteomes" id="UP001500454"/>
    </source>
</evidence>
<proteinExistence type="predicted"/>
<protein>
    <submittedName>
        <fullName evidence="1">Uncharacterized protein</fullName>
    </submittedName>
</protein>
<reference evidence="2" key="1">
    <citation type="journal article" date="2019" name="Int. J. Syst. Evol. Microbiol.">
        <title>The Global Catalogue of Microorganisms (GCM) 10K type strain sequencing project: providing services to taxonomists for standard genome sequencing and annotation.</title>
        <authorList>
            <consortium name="The Broad Institute Genomics Platform"/>
            <consortium name="The Broad Institute Genome Sequencing Center for Infectious Disease"/>
            <person name="Wu L."/>
            <person name="Ma J."/>
        </authorList>
    </citation>
    <scope>NUCLEOTIDE SEQUENCE [LARGE SCALE GENOMIC DNA]</scope>
    <source>
        <strain evidence="2">JCM 17924</strain>
    </source>
</reference>
<keyword evidence="2" id="KW-1185">Reference proteome</keyword>
<evidence type="ECO:0000313" key="1">
    <source>
        <dbReference type="EMBL" id="GAA4391887.1"/>
    </source>
</evidence>
<organism evidence="1 2">
    <name type="scientific">Hymenobacter koreensis</name>
    <dbReference type="NCBI Taxonomy" id="1084523"/>
    <lineage>
        <taxon>Bacteria</taxon>
        <taxon>Pseudomonadati</taxon>
        <taxon>Bacteroidota</taxon>
        <taxon>Cytophagia</taxon>
        <taxon>Cytophagales</taxon>
        <taxon>Hymenobacteraceae</taxon>
        <taxon>Hymenobacter</taxon>
    </lineage>
</organism>
<dbReference type="RefSeq" id="WP_345227397.1">
    <property type="nucleotide sequence ID" value="NZ_BAABHA010000015.1"/>
</dbReference>
<accession>A0ABP8JJI6</accession>